<dbReference type="InterPro" id="IPR046921">
    <property type="entry name" value="ABC-3C_CTD11"/>
</dbReference>
<accession>A0A9D1UA38</accession>
<sequence>MKFAEFARRLKRIISDSDSVSGGAFAKELFKNILDIKDGKLDLDMDVASSSYRAYFRGDRDITGFAPKIRKYVEPELFYSYIDSQGEEAQHDIFKEFAADCPGMTDRNVSEKMAELFKKIIADACPVKKKRPAKKPPSKEEPIIEADFVLLNECGNKCPLCKSKLSETKKGVPIRKFERIFIFPLNLDTAERAEFEELEEAPADLQSIDNQTLLCKKCAELYQIDTTPSEYANLMQLKRNLAYIAKLDAEVYDINVEQGIDKILDALSGLKSVPEKEDKTKWEAFRVDKKIPDNIMLQDTVTDFVLKYYRYIEKQYKQREREGKLRFRKVKNEISQCFELYDEAELAQKDIFNRLVVWLKEKTHCDDDVACVAMVSFFVQNCEVFRDETSE</sequence>
<evidence type="ECO:0000313" key="2">
    <source>
        <dbReference type="EMBL" id="HIW80172.1"/>
    </source>
</evidence>
<evidence type="ECO:0000313" key="3">
    <source>
        <dbReference type="Proteomes" id="UP000824265"/>
    </source>
</evidence>
<reference evidence="2" key="1">
    <citation type="journal article" date="2021" name="PeerJ">
        <title>Extensive microbial diversity within the chicken gut microbiome revealed by metagenomics and culture.</title>
        <authorList>
            <person name="Gilroy R."/>
            <person name="Ravi A."/>
            <person name="Getino M."/>
            <person name="Pursley I."/>
            <person name="Horton D.L."/>
            <person name="Alikhan N.F."/>
            <person name="Baker D."/>
            <person name="Gharbi K."/>
            <person name="Hall N."/>
            <person name="Watson M."/>
            <person name="Adriaenssens E.M."/>
            <person name="Foster-Nyarko E."/>
            <person name="Jarju S."/>
            <person name="Secka A."/>
            <person name="Antonio M."/>
            <person name="Oren A."/>
            <person name="Chaudhuri R.R."/>
            <person name="La Ragione R."/>
            <person name="Hildebrand F."/>
            <person name="Pallen M.J."/>
        </authorList>
    </citation>
    <scope>NUCLEOTIDE SEQUENCE</scope>
    <source>
        <strain evidence="2">CHK195-6426</strain>
    </source>
</reference>
<organism evidence="2 3">
    <name type="scientific">Candidatus Acetatifactor stercoripullorum</name>
    <dbReference type="NCBI Taxonomy" id="2838414"/>
    <lineage>
        <taxon>Bacteria</taxon>
        <taxon>Bacillati</taxon>
        <taxon>Bacillota</taxon>
        <taxon>Clostridia</taxon>
        <taxon>Lachnospirales</taxon>
        <taxon>Lachnospiraceae</taxon>
        <taxon>Acetatifactor</taxon>
    </lineage>
</organism>
<evidence type="ECO:0000259" key="1">
    <source>
        <dbReference type="Pfam" id="PF20277"/>
    </source>
</evidence>
<proteinExistence type="predicted"/>
<name>A0A9D1UA38_9FIRM</name>
<feature type="domain" description="ABC-three component systems C-terminal" evidence="1">
    <location>
        <begin position="251"/>
        <end position="385"/>
    </location>
</feature>
<dbReference type="AlphaFoldDB" id="A0A9D1UA38"/>
<dbReference type="Proteomes" id="UP000824265">
    <property type="component" value="Unassembled WGS sequence"/>
</dbReference>
<dbReference type="Pfam" id="PF20277">
    <property type="entry name" value="CTD11"/>
    <property type="match status" value="1"/>
</dbReference>
<protein>
    <recommendedName>
        <fullName evidence="1">ABC-three component systems C-terminal domain-containing protein</fullName>
    </recommendedName>
</protein>
<dbReference type="EMBL" id="DXGH01000007">
    <property type="protein sequence ID" value="HIW80172.1"/>
    <property type="molecule type" value="Genomic_DNA"/>
</dbReference>
<reference evidence="2" key="2">
    <citation type="submission" date="2021-04" db="EMBL/GenBank/DDBJ databases">
        <authorList>
            <person name="Gilroy R."/>
        </authorList>
    </citation>
    <scope>NUCLEOTIDE SEQUENCE</scope>
    <source>
        <strain evidence="2">CHK195-6426</strain>
    </source>
</reference>
<comment type="caution">
    <text evidence="2">The sequence shown here is derived from an EMBL/GenBank/DDBJ whole genome shotgun (WGS) entry which is preliminary data.</text>
</comment>
<gene>
    <name evidence="2" type="ORF">H9742_01375</name>
</gene>